<organism evidence="1 2">
    <name type="scientific">Tsukamurella soli</name>
    <dbReference type="NCBI Taxonomy" id="644556"/>
    <lineage>
        <taxon>Bacteria</taxon>
        <taxon>Bacillati</taxon>
        <taxon>Actinomycetota</taxon>
        <taxon>Actinomycetes</taxon>
        <taxon>Mycobacteriales</taxon>
        <taxon>Tsukamurellaceae</taxon>
        <taxon>Tsukamurella</taxon>
    </lineage>
</organism>
<evidence type="ECO:0000313" key="1">
    <source>
        <dbReference type="EMBL" id="GAA4390669.1"/>
    </source>
</evidence>
<name>A0ABP8JH49_9ACTN</name>
<proteinExistence type="predicted"/>
<protein>
    <submittedName>
        <fullName evidence="1">Uncharacterized protein</fullName>
    </submittedName>
</protein>
<keyword evidence="2" id="KW-1185">Reference proteome</keyword>
<comment type="caution">
    <text evidence="1">The sequence shown here is derived from an EMBL/GenBank/DDBJ whole genome shotgun (WGS) entry which is preliminary data.</text>
</comment>
<dbReference type="RefSeq" id="WP_344994242.1">
    <property type="nucleotide sequence ID" value="NZ_BAABFR010000023.1"/>
</dbReference>
<gene>
    <name evidence="1" type="ORF">GCM10023147_18800</name>
</gene>
<accession>A0ABP8JH49</accession>
<dbReference type="Proteomes" id="UP001500635">
    <property type="component" value="Unassembled WGS sequence"/>
</dbReference>
<evidence type="ECO:0000313" key="2">
    <source>
        <dbReference type="Proteomes" id="UP001500635"/>
    </source>
</evidence>
<sequence>MPSTIDFGASPQLQHGSGYADALRRLTPGTVSSTTERTGVGIRIVLDTGAVVIHPRIEEVYVEIAEIMGFADLARMVWYPGESSFEDVV</sequence>
<dbReference type="EMBL" id="BAABFR010000023">
    <property type="protein sequence ID" value="GAA4390669.1"/>
    <property type="molecule type" value="Genomic_DNA"/>
</dbReference>
<reference evidence="2" key="1">
    <citation type="journal article" date="2019" name="Int. J. Syst. Evol. Microbiol.">
        <title>The Global Catalogue of Microorganisms (GCM) 10K type strain sequencing project: providing services to taxonomists for standard genome sequencing and annotation.</title>
        <authorList>
            <consortium name="The Broad Institute Genomics Platform"/>
            <consortium name="The Broad Institute Genome Sequencing Center for Infectious Disease"/>
            <person name="Wu L."/>
            <person name="Ma J."/>
        </authorList>
    </citation>
    <scope>NUCLEOTIDE SEQUENCE [LARGE SCALE GENOMIC DNA]</scope>
    <source>
        <strain evidence="2">JCM 17688</strain>
    </source>
</reference>